<comment type="function">
    <text evidence="17 19">Catalyzes the conversion of GTP to 2,5-diamino-6-ribosylamino-4(3H)-pyrimidinone 5'-phosphate (DARP), formate and pyrophosphate.</text>
</comment>
<dbReference type="GO" id="GO:0005829">
    <property type="term" value="C:cytosol"/>
    <property type="evidence" value="ECO:0007669"/>
    <property type="project" value="TreeGrafter"/>
</dbReference>
<dbReference type="HAMAP" id="MF_00179">
    <property type="entry name" value="RibA"/>
    <property type="match status" value="1"/>
</dbReference>
<dbReference type="GO" id="GO:0008270">
    <property type="term" value="F:zinc ion binding"/>
    <property type="evidence" value="ECO:0007669"/>
    <property type="project" value="UniProtKB-UniRule"/>
</dbReference>
<dbReference type="SUPFAM" id="SSF55821">
    <property type="entry name" value="YrdC/RibB"/>
    <property type="match status" value="1"/>
</dbReference>
<keyword evidence="9 19" id="KW-0547">Nucleotide-binding</keyword>
<feature type="site" description="Essential for DHBP synthase activity" evidence="19">
    <location>
        <position position="169"/>
    </location>
</feature>
<feature type="domain" description="GTP cyclohydrolase II" evidence="20">
    <location>
        <begin position="217"/>
        <end position="380"/>
    </location>
</feature>
<feature type="binding site" evidence="19">
    <location>
        <position position="277"/>
    </location>
    <ligand>
        <name>Zn(2+)</name>
        <dbReference type="ChEBI" id="CHEBI:29105"/>
        <note>catalytic</note>
    </ligand>
</feature>
<feature type="binding site" evidence="19">
    <location>
        <position position="280"/>
    </location>
    <ligand>
        <name>GTP</name>
        <dbReference type="ChEBI" id="CHEBI:37565"/>
    </ligand>
</feature>
<comment type="cofactor">
    <cofactor evidence="19">
        <name>Mg(2+)</name>
        <dbReference type="ChEBI" id="CHEBI:18420"/>
    </cofactor>
    <cofactor evidence="19">
        <name>Mn(2+)</name>
        <dbReference type="ChEBI" id="CHEBI:29035"/>
    </cofactor>
    <text evidence="19">Binds 2 divalent metal cations per subunit. Magnesium or manganese.</text>
</comment>
<comment type="similarity">
    <text evidence="6 19">In the N-terminal section; belongs to the DHBP synthase family.</text>
</comment>
<feature type="active site" description="Nucleophile; for GTP cyclohydrolase activity" evidence="19">
    <location>
        <position position="339"/>
    </location>
</feature>
<feature type="binding site" evidence="19">
    <location>
        <position position="38"/>
    </location>
    <ligand>
        <name>D-ribulose 5-phosphate</name>
        <dbReference type="ChEBI" id="CHEBI:58121"/>
    </ligand>
</feature>
<dbReference type="NCBIfam" id="NF006803">
    <property type="entry name" value="PRK09311.1"/>
    <property type="match status" value="1"/>
</dbReference>
<evidence type="ECO:0000256" key="8">
    <source>
        <dbReference type="ARBA" id="ARBA00022723"/>
    </source>
</evidence>
<evidence type="ECO:0000256" key="12">
    <source>
        <dbReference type="ARBA" id="ARBA00022842"/>
    </source>
</evidence>
<dbReference type="FunFam" id="3.90.870.10:FF:000001">
    <property type="entry name" value="Riboflavin biosynthesis protein RibBA"/>
    <property type="match status" value="1"/>
</dbReference>
<name>A0AAW4XQ42_RHORH</name>
<evidence type="ECO:0000313" key="21">
    <source>
        <dbReference type="EMBL" id="MCD2114909.1"/>
    </source>
</evidence>
<gene>
    <name evidence="19" type="primary">ribBA</name>
    <name evidence="21" type="ORF">LQ384_27860</name>
</gene>
<comment type="function">
    <text evidence="3 19">Catalyzes the conversion of D-ribulose 5-phosphate to formate and 3,4-dihydroxy-2-butanone 4-phosphate.</text>
</comment>
<feature type="active site" description="Proton acceptor; for GTP cyclohydrolase activity" evidence="19">
    <location>
        <position position="337"/>
    </location>
</feature>
<keyword evidence="13 19" id="KW-0342">GTP-binding</keyword>
<dbReference type="PIRSF" id="PIRSF001259">
    <property type="entry name" value="RibA"/>
    <property type="match status" value="1"/>
</dbReference>
<dbReference type="Pfam" id="PF00925">
    <property type="entry name" value="GTP_cyclohydro2"/>
    <property type="match status" value="1"/>
</dbReference>
<feature type="binding site" evidence="19">
    <location>
        <position position="264"/>
    </location>
    <ligand>
        <name>Zn(2+)</name>
        <dbReference type="ChEBI" id="CHEBI:29105"/>
        <note>catalytic</note>
    </ligand>
</feature>
<organism evidence="21 22">
    <name type="scientific">Rhodococcus rhodochrous</name>
    <dbReference type="NCBI Taxonomy" id="1829"/>
    <lineage>
        <taxon>Bacteria</taxon>
        <taxon>Bacillati</taxon>
        <taxon>Actinomycetota</taxon>
        <taxon>Actinomycetes</taxon>
        <taxon>Mycobacteriales</taxon>
        <taxon>Nocardiaceae</taxon>
        <taxon>Rhodococcus</taxon>
    </lineage>
</organism>
<dbReference type="NCBIfam" id="TIGR00505">
    <property type="entry name" value="ribA"/>
    <property type="match status" value="1"/>
</dbReference>
<keyword evidence="8 19" id="KW-0479">Metal-binding</keyword>
<dbReference type="GO" id="GO:0030145">
    <property type="term" value="F:manganese ion binding"/>
    <property type="evidence" value="ECO:0007669"/>
    <property type="project" value="UniProtKB-UniRule"/>
</dbReference>
<dbReference type="HAMAP" id="MF_01283">
    <property type="entry name" value="RibBA"/>
    <property type="match status" value="1"/>
</dbReference>
<evidence type="ECO:0000256" key="11">
    <source>
        <dbReference type="ARBA" id="ARBA00022833"/>
    </source>
</evidence>
<dbReference type="InterPro" id="IPR016299">
    <property type="entry name" value="Riboflavin_synth_RibBA"/>
</dbReference>
<dbReference type="Gene3D" id="3.90.870.10">
    <property type="entry name" value="DHBP synthase"/>
    <property type="match status" value="1"/>
</dbReference>
<evidence type="ECO:0000256" key="14">
    <source>
        <dbReference type="ARBA" id="ARBA00023211"/>
    </source>
</evidence>
<keyword evidence="11 19" id="KW-0862">Zinc</keyword>
<dbReference type="GO" id="GO:0003935">
    <property type="term" value="F:GTP cyclohydrolase II activity"/>
    <property type="evidence" value="ECO:0007669"/>
    <property type="project" value="UniProtKB-UniRule"/>
</dbReference>
<evidence type="ECO:0000256" key="17">
    <source>
        <dbReference type="ARBA" id="ARBA00043932"/>
    </source>
</evidence>
<keyword evidence="12 19" id="KW-0460">Magnesium</keyword>
<dbReference type="GO" id="GO:0008686">
    <property type="term" value="F:3,4-dihydroxy-2-butanone-4-phosphate synthase activity"/>
    <property type="evidence" value="ECO:0007669"/>
    <property type="project" value="UniProtKB-UniRule"/>
</dbReference>
<comment type="pathway">
    <text evidence="5 19">Cofactor biosynthesis; riboflavin biosynthesis; 2-hydroxy-3-oxobutyl phosphate from D-ribulose 5-phosphate: step 1/1.</text>
</comment>
<dbReference type="GO" id="GO:0009231">
    <property type="term" value="P:riboflavin biosynthetic process"/>
    <property type="evidence" value="ECO:0007669"/>
    <property type="project" value="UniProtKB-UniRule"/>
</dbReference>
<dbReference type="InterPro" id="IPR032677">
    <property type="entry name" value="GTP_cyclohydro_II"/>
</dbReference>
<comment type="cofactor">
    <cofactor evidence="2">
        <name>Mn(2+)</name>
        <dbReference type="ChEBI" id="CHEBI:29035"/>
    </cofactor>
</comment>
<comment type="caution">
    <text evidence="21">The sequence shown here is derived from an EMBL/GenBank/DDBJ whole genome shotgun (WGS) entry which is preliminary data.</text>
</comment>
<evidence type="ECO:0000256" key="7">
    <source>
        <dbReference type="ARBA" id="ARBA00022619"/>
    </source>
</evidence>
<evidence type="ECO:0000256" key="3">
    <source>
        <dbReference type="ARBA" id="ARBA00002284"/>
    </source>
</evidence>
<feature type="binding site" evidence="19">
    <location>
        <position position="365"/>
    </location>
    <ligand>
        <name>GTP</name>
        <dbReference type="ChEBI" id="CHEBI:37565"/>
    </ligand>
</feature>
<feature type="binding site" evidence="19">
    <location>
        <position position="169"/>
    </location>
    <ligand>
        <name>D-ribulose 5-phosphate</name>
        <dbReference type="ChEBI" id="CHEBI:58121"/>
    </ligand>
</feature>
<dbReference type="NCBIfam" id="TIGR00506">
    <property type="entry name" value="ribB"/>
    <property type="match status" value="1"/>
</dbReference>
<accession>A0AAW4XQ42</accession>
<dbReference type="InterPro" id="IPR000926">
    <property type="entry name" value="RibA"/>
</dbReference>
<proteinExistence type="inferred from homology"/>
<evidence type="ECO:0000256" key="13">
    <source>
        <dbReference type="ARBA" id="ARBA00023134"/>
    </source>
</evidence>
<feature type="binding site" evidence="19">
    <location>
        <begin position="303"/>
        <end position="305"/>
    </location>
    <ligand>
        <name>GTP</name>
        <dbReference type="ChEBI" id="CHEBI:37565"/>
    </ligand>
</feature>
<comment type="catalytic activity">
    <reaction evidence="18 19">
        <text>GTP + 4 H2O = 2,5-diamino-6-hydroxy-4-(5-phosphoribosylamino)-pyrimidine + formate + 2 phosphate + 3 H(+)</text>
        <dbReference type="Rhea" id="RHEA:23704"/>
        <dbReference type="ChEBI" id="CHEBI:15377"/>
        <dbReference type="ChEBI" id="CHEBI:15378"/>
        <dbReference type="ChEBI" id="CHEBI:15740"/>
        <dbReference type="ChEBI" id="CHEBI:37565"/>
        <dbReference type="ChEBI" id="CHEBI:43474"/>
        <dbReference type="ChEBI" id="CHEBI:58614"/>
        <dbReference type="EC" id="3.5.4.25"/>
    </reaction>
</comment>
<dbReference type="PANTHER" id="PTHR21327">
    <property type="entry name" value="GTP CYCLOHYDROLASE II-RELATED"/>
    <property type="match status" value="1"/>
</dbReference>
<evidence type="ECO:0000256" key="10">
    <source>
        <dbReference type="ARBA" id="ARBA00022801"/>
    </source>
</evidence>
<dbReference type="PANTHER" id="PTHR21327:SF18">
    <property type="entry name" value="3,4-DIHYDROXY-2-BUTANONE 4-PHOSPHATE SYNTHASE"/>
    <property type="match status" value="1"/>
</dbReference>
<dbReference type="NCBIfam" id="NF001591">
    <property type="entry name" value="PRK00393.1"/>
    <property type="match status" value="1"/>
</dbReference>
<dbReference type="EMBL" id="JAJNCO010000034">
    <property type="protein sequence ID" value="MCD2114909.1"/>
    <property type="molecule type" value="Genomic_DNA"/>
</dbReference>
<comment type="similarity">
    <text evidence="19">In the C-terminal section; belongs to the GTP cyclohydrolase II family.</text>
</comment>
<dbReference type="CDD" id="cd00641">
    <property type="entry name" value="GTP_cyclohydro2"/>
    <property type="match status" value="1"/>
</dbReference>
<evidence type="ECO:0000259" key="20">
    <source>
        <dbReference type="Pfam" id="PF00925"/>
    </source>
</evidence>
<evidence type="ECO:0000256" key="4">
    <source>
        <dbReference type="ARBA" id="ARBA00004853"/>
    </source>
</evidence>
<dbReference type="GO" id="GO:0005525">
    <property type="term" value="F:GTP binding"/>
    <property type="evidence" value="ECO:0007669"/>
    <property type="project" value="UniProtKB-KW"/>
</dbReference>
<evidence type="ECO:0000256" key="9">
    <source>
        <dbReference type="ARBA" id="ARBA00022741"/>
    </source>
</evidence>
<dbReference type="AlphaFoldDB" id="A0AAW4XQ42"/>
<comment type="cofactor">
    <cofactor evidence="19">
        <name>Zn(2+)</name>
        <dbReference type="ChEBI" id="CHEBI:29105"/>
    </cofactor>
    <text evidence="19">Binds 1 zinc ion per subunit.</text>
</comment>
<dbReference type="FunFam" id="3.40.50.10990:FF:000001">
    <property type="entry name" value="Riboflavin biosynthesis protein RibBA"/>
    <property type="match status" value="1"/>
</dbReference>
<dbReference type="GO" id="GO:0000287">
    <property type="term" value="F:magnesium ion binding"/>
    <property type="evidence" value="ECO:0007669"/>
    <property type="project" value="UniProtKB-UniRule"/>
</dbReference>
<sequence length="416" mass="44871">MVADPEPDLDAVSTAVADLRAGGLVIVVDDADRENEADLVVAASDVRPDQIAFMIRHTTGILCVPMPGALLDRLGMEMMVGDNTDPHQTAFTVSVDHRGVSTGVSASDRCATANALADPDATAELFTRPGHMFPLRAREGGVLKRAGHTEAAVDLLTQANKYPVAVISELINDDGTMLRGEQISDFATAHGLAVVTVADLVRYRRRHDKLVERSGIATLPTTHGEFQAVAYRDTINGFEHLALTMGDPTDSPPDGLLVRVHSECLTGDLFGSHRCDCGTQLTDSLELISAERHGVLIYLRGQEGRGIGLGNKLQSYALQEQGYDTLDANLALGLPVDSREFGIGAQILSDLGVQRMRLITNNPAKYRDLDGYGIEVTGRYSLPTTLTAHNVKYLRAKRDRLGHEITISLPTDVVNT</sequence>
<dbReference type="InterPro" id="IPR017945">
    <property type="entry name" value="DHBP_synth_RibB-like_a/b_dom"/>
</dbReference>
<feature type="binding site" evidence="19">
    <location>
        <position position="34"/>
    </location>
    <ligand>
        <name>Mg(2+)</name>
        <dbReference type="ChEBI" id="CHEBI:18420"/>
        <label>2</label>
    </ligand>
</feature>
<feature type="binding site" evidence="19">
    <location>
        <position position="325"/>
    </location>
    <ligand>
        <name>GTP</name>
        <dbReference type="ChEBI" id="CHEBI:37565"/>
    </ligand>
</feature>
<evidence type="ECO:0000313" key="22">
    <source>
        <dbReference type="Proteomes" id="UP001198630"/>
    </source>
</evidence>
<keyword evidence="16 19" id="KW-0511">Multifunctional enzyme</keyword>
<dbReference type="RefSeq" id="WP_145709164.1">
    <property type="nucleotide sequence ID" value="NZ_JAJNCO010000034.1"/>
</dbReference>
<feature type="binding site" evidence="19">
    <location>
        <begin position="259"/>
        <end position="263"/>
    </location>
    <ligand>
        <name>GTP</name>
        <dbReference type="ChEBI" id="CHEBI:37565"/>
    </ligand>
</feature>
<evidence type="ECO:0000256" key="5">
    <source>
        <dbReference type="ARBA" id="ARBA00004904"/>
    </source>
</evidence>
<feature type="binding site" evidence="19">
    <location>
        <position position="34"/>
    </location>
    <ligand>
        <name>Mg(2+)</name>
        <dbReference type="ChEBI" id="CHEBI:18420"/>
        <label>1</label>
    </ligand>
</feature>
<keyword evidence="7 19" id="KW-0686">Riboflavin biosynthesis</keyword>
<feature type="binding site" evidence="19">
    <location>
        <begin position="33"/>
        <end position="34"/>
    </location>
    <ligand>
        <name>D-ribulose 5-phosphate</name>
        <dbReference type="ChEBI" id="CHEBI:58121"/>
    </ligand>
</feature>
<dbReference type="EC" id="3.5.4.25" evidence="19"/>
<evidence type="ECO:0000256" key="18">
    <source>
        <dbReference type="ARBA" id="ARBA00049295"/>
    </source>
</evidence>
<protein>
    <recommendedName>
        <fullName evidence="19">Riboflavin biosynthesis protein RibBA</fullName>
    </recommendedName>
    <domain>
        <recommendedName>
            <fullName evidence="19">3,4-dihydroxy-2-butanone 4-phosphate synthase</fullName>
            <shortName evidence="19">DHBP synthase</shortName>
            <ecNumber evidence="19">4.1.99.12</ecNumber>
        </recommendedName>
    </domain>
    <domain>
        <recommendedName>
            <fullName evidence="19">GTP cyclohydrolase-2</fullName>
            <ecNumber evidence="19">3.5.4.25</ecNumber>
        </recommendedName>
        <alternativeName>
            <fullName evidence="19">GTP cyclohydrolase II</fullName>
        </alternativeName>
    </domain>
</protein>
<reference evidence="21" key="1">
    <citation type="submission" date="2021-11" db="EMBL/GenBank/DDBJ databases">
        <title>Development of a sustainable strategy for remediation of hydrocarbon-contaminated territories based on the waste exchange concept.</title>
        <authorList>
            <person name="Elkin A."/>
        </authorList>
    </citation>
    <scope>NUCLEOTIDE SEQUENCE</scope>
    <source>
        <strain evidence="21">IEGM 757</strain>
    </source>
</reference>
<keyword evidence="14 19" id="KW-0464">Manganese</keyword>
<dbReference type="InterPro" id="IPR000422">
    <property type="entry name" value="DHBP_synthase_RibB"/>
</dbReference>
<comment type="catalytic activity">
    <reaction evidence="1 19">
        <text>D-ribulose 5-phosphate = (2S)-2-hydroxy-3-oxobutyl phosphate + formate + H(+)</text>
        <dbReference type="Rhea" id="RHEA:18457"/>
        <dbReference type="ChEBI" id="CHEBI:15378"/>
        <dbReference type="ChEBI" id="CHEBI:15740"/>
        <dbReference type="ChEBI" id="CHEBI:58121"/>
        <dbReference type="ChEBI" id="CHEBI:58830"/>
        <dbReference type="EC" id="4.1.99.12"/>
    </reaction>
</comment>
<evidence type="ECO:0000256" key="1">
    <source>
        <dbReference type="ARBA" id="ARBA00000141"/>
    </source>
</evidence>
<evidence type="ECO:0000256" key="15">
    <source>
        <dbReference type="ARBA" id="ARBA00023239"/>
    </source>
</evidence>
<feature type="site" description="Essential for DHBP synthase activity" evidence="19">
    <location>
        <position position="131"/>
    </location>
</feature>
<dbReference type="Gene3D" id="3.40.50.10990">
    <property type="entry name" value="GTP cyclohydrolase II"/>
    <property type="match status" value="1"/>
</dbReference>
<comment type="pathway">
    <text evidence="4 19">Cofactor biosynthesis; riboflavin biosynthesis; 5-amino-6-(D-ribitylamino)uracil from GTP: step 1/4.</text>
</comment>
<dbReference type="Pfam" id="PF00926">
    <property type="entry name" value="DHBP_synthase"/>
    <property type="match status" value="1"/>
</dbReference>
<keyword evidence="15 19" id="KW-0456">Lyase</keyword>
<feature type="binding site" evidence="19">
    <location>
        <position position="275"/>
    </location>
    <ligand>
        <name>Zn(2+)</name>
        <dbReference type="ChEBI" id="CHEBI:29105"/>
        <note>catalytic</note>
    </ligand>
</feature>
<dbReference type="EC" id="4.1.99.12" evidence="19"/>
<feature type="binding site" evidence="19">
    <location>
        <position position="148"/>
    </location>
    <ligand>
        <name>Mg(2+)</name>
        <dbReference type="ChEBI" id="CHEBI:18420"/>
        <label>2</label>
    </ligand>
</feature>
<feature type="binding site" evidence="19">
    <location>
        <begin position="145"/>
        <end position="149"/>
    </location>
    <ligand>
        <name>D-ribulose 5-phosphate</name>
        <dbReference type="ChEBI" id="CHEBI:58121"/>
    </ligand>
</feature>
<evidence type="ECO:0000256" key="16">
    <source>
        <dbReference type="ARBA" id="ARBA00023268"/>
    </source>
</evidence>
<feature type="region of interest" description="DHBP synthase" evidence="19">
    <location>
        <begin position="1"/>
        <end position="206"/>
    </location>
</feature>
<dbReference type="InterPro" id="IPR036144">
    <property type="entry name" value="RibA-like_sf"/>
</dbReference>
<feature type="binding site" evidence="19">
    <location>
        <position position="360"/>
    </location>
    <ligand>
        <name>GTP</name>
        <dbReference type="ChEBI" id="CHEBI:37565"/>
    </ligand>
</feature>
<dbReference type="SUPFAM" id="SSF142695">
    <property type="entry name" value="RibA-like"/>
    <property type="match status" value="1"/>
</dbReference>
<evidence type="ECO:0000256" key="6">
    <source>
        <dbReference type="ARBA" id="ARBA00005520"/>
    </source>
</evidence>
<feature type="region of interest" description="GTP cyclohydrolase II" evidence="19">
    <location>
        <begin position="207"/>
        <end position="416"/>
    </location>
</feature>
<keyword evidence="10 19" id="KW-0378">Hydrolase</keyword>
<dbReference type="Proteomes" id="UP001198630">
    <property type="component" value="Unassembled WGS sequence"/>
</dbReference>
<evidence type="ECO:0000256" key="2">
    <source>
        <dbReference type="ARBA" id="ARBA00001936"/>
    </source>
</evidence>
<evidence type="ECO:0000256" key="19">
    <source>
        <dbReference type="HAMAP-Rule" id="MF_01283"/>
    </source>
</evidence>